<evidence type="ECO:0000313" key="2">
    <source>
        <dbReference type="EMBL" id="AQQ54297.1"/>
    </source>
</evidence>
<dbReference type="KEGG" id="pmar:B0X71_15120"/>
<accession>A0A1Q2L2K4</accession>
<sequence>MSCERLDRHKATHRGNPDFRRAVTYDPESLSAETGQRKSGVSRERPIADWNGRPGNLFPAEGVKSAYGLANELDNEKS</sequence>
<gene>
    <name evidence="2" type="ORF">B0X71_15120</name>
</gene>
<dbReference type="Proteomes" id="UP000188184">
    <property type="component" value="Chromosome"/>
</dbReference>
<dbReference type="EMBL" id="CP019640">
    <property type="protein sequence ID" value="AQQ54297.1"/>
    <property type="molecule type" value="Genomic_DNA"/>
</dbReference>
<dbReference type="AlphaFoldDB" id="A0A1Q2L2K4"/>
<proteinExistence type="predicted"/>
<feature type="region of interest" description="Disordered" evidence="1">
    <location>
        <begin position="1"/>
        <end position="54"/>
    </location>
</feature>
<keyword evidence="3" id="KW-1185">Reference proteome</keyword>
<evidence type="ECO:0000313" key="3">
    <source>
        <dbReference type="Proteomes" id="UP000188184"/>
    </source>
</evidence>
<protein>
    <submittedName>
        <fullName evidence="2">Uncharacterized protein</fullName>
    </submittedName>
</protein>
<evidence type="ECO:0000256" key="1">
    <source>
        <dbReference type="SAM" id="MobiDB-lite"/>
    </source>
</evidence>
<reference evidence="2 3" key="1">
    <citation type="submission" date="2017-02" db="EMBL/GenBank/DDBJ databases">
        <title>The complete genomic sequence of a novel cold adapted crude oil-degrading bacterium Planococcus qaidamina Y42.</title>
        <authorList>
            <person name="Yang R."/>
        </authorList>
    </citation>
    <scope>NUCLEOTIDE SEQUENCE [LARGE SCALE GENOMIC DNA]</scope>
    <source>
        <strain evidence="2 3">Y42</strain>
    </source>
</reference>
<name>A0A1Q2L2K4_9BACL</name>
<feature type="compositionally biased region" description="Basic and acidic residues" evidence="1">
    <location>
        <begin position="1"/>
        <end position="23"/>
    </location>
</feature>
<organism evidence="2 3">
    <name type="scientific">Planococcus lenghuensis</name>
    <dbReference type="NCBI Taxonomy" id="2213202"/>
    <lineage>
        <taxon>Bacteria</taxon>
        <taxon>Bacillati</taxon>
        <taxon>Bacillota</taxon>
        <taxon>Bacilli</taxon>
        <taxon>Bacillales</taxon>
        <taxon>Caryophanaceae</taxon>
        <taxon>Planococcus</taxon>
    </lineage>
</organism>